<proteinExistence type="predicted"/>
<keyword evidence="2" id="KW-1185">Reference proteome</keyword>
<protein>
    <recommendedName>
        <fullName evidence="3">Lipoprotein</fullName>
    </recommendedName>
</protein>
<sequence>MKQTLFALLTIALFFTGCKDNKQISPVLKTVVEETNKQCPLQIDPVTTLVSNEALPGNVLRQNFKVDFKTELTDTVVAKRATKRRALYNVVTAPQIKSLRDINASILYVYTDTNGKYLYQVLITPDDYNAFQKDNRSDKEVLAELLPDMVWNNKLLIPMRLDEVTTLVDYTAAEPDTLVAIYDLDSKVKFEDFDISLMKKILVQNTKNDISAQEVKDRNGIFKHVYRDVNGKAIEIVITPAMYK</sequence>
<evidence type="ECO:0008006" key="3">
    <source>
        <dbReference type="Google" id="ProtNLM"/>
    </source>
</evidence>
<dbReference type="RefSeq" id="WP_062179094.1">
    <property type="nucleotide sequence ID" value="NZ_BBXL01000006.1"/>
</dbReference>
<dbReference type="PROSITE" id="PS51257">
    <property type="entry name" value="PROKAR_LIPOPROTEIN"/>
    <property type="match status" value="1"/>
</dbReference>
<accession>A0A1M5F325</accession>
<gene>
    <name evidence="1" type="ORF">SAMN05444362_11136</name>
</gene>
<dbReference type="OrthoDB" id="1081698at2"/>
<evidence type="ECO:0000313" key="1">
    <source>
        <dbReference type="EMBL" id="SHF85896.1"/>
    </source>
</evidence>
<dbReference type="EMBL" id="FQUC01000011">
    <property type="protein sequence ID" value="SHF85896.1"/>
    <property type="molecule type" value="Genomic_DNA"/>
</dbReference>
<evidence type="ECO:0000313" key="2">
    <source>
        <dbReference type="Proteomes" id="UP000184480"/>
    </source>
</evidence>
<organism evidence="1 2">
    <name type="scientific">Dysgonomonas macrotermitis</name>
    <dbReference type="NCBI Taxonomy" id="1346286"/>
    <lineage>
        <taxon>Bacteria</taxon>
        <taxon>Pseudomonadati</taxon>
        <taxon>Bacteroidota</taxon>
        <taxon>Bacteroidia</taxon>
        <taxon>Bacteroidales</taxon>
        <taxon>Dysgonomonadaceae</taxon>
        <taxon>Dysgonomonas</taxon>
    </lineage>
</organism>
<name>A0A1M5F325_9BACT</name>
<dbReference type="Proteomes" id="UP000184480">
    <property type="component" value="Unassembled WGS sequence"/>
</dbReference>
<dbReference type="AlphaFoldDB" id="A0A1M5F325"/>
<reference evidence="2" key="1">
    <citation type="submission" date="2016-11" db="EMBL/GenBank/DDBJ databases">
        <authorList>
            <person name="Varghese N."/>
            <person name="Submissions S."/>
        </authorList>
    </citation>
    <scope>NUCLEOTIDE SEQUENCE [LARGE SCALE GENOMIC DNA]</scope>
    <source>
        <strain evidence="2">DSM 27370</strain>
    </source>
</reference>